<accession>A0A9P1KAZ0</accession>
<proteinExistence type="predicted"/>
<reference evidence="4 5" key="1">
    <citation type="submission" date="2014-02" db="EMBL/GenBank/DDBJ databases">
        <authorList>
            <person name="Genoscope - CEA"/>
        </authorList>
    </citation>
    <scope>NUCLEOTIDE SEQUENCE [LARGE SCALE GENOMIC DNA]</scope>
    <source>
        <strain evidence="4 5">PCC 8005</strain>
    </source>
</reference>
<dbReference type="RefSeq" id="WP_008056923.1">
    <property type="nucleotide sequence ID" value="NZ_FO818640.1"/>
</dbReference>
<dbReference type="Gene3D" id="3.40.50.1460">
    <property type="match status" value="1"/>
</dbReference>
<dbReference type="EC" id="3.4.-.-" evidence="4"/>
<dbReference type="InterPro" id="IPR011600">
    <property type="entry name" value="Pept_C14_caspase"/>
</dbReference>
<keyword evidence="2" id="KW-0812">Transmembrane</keyword>
<organism evidence="4 5">
    <name type="scientific">Limnospira indica PCC 8005</name>
    <dbReference type="NCBI Taxonomy" id="376219"/>
    <lineage>
        <taxon>Bacteria</taxon>
        <taxon>Bacillati</taxon>
        <taxon>Cyanobacteriota</taxon>
        <taxon>Cyanophyceae</taxon>
        <taxon>Oscillatoriophycideae</taxon>
        <taxon>Oscillatoriales</taxon>
        <taxon>Sirenicapillariaceae</taxon>
        <taxon>Limnospira</taxon>
    </lineage>
</organism>
<dbReference type="GO" id="GO:0006508">
    <property type="term" value="P:proteolysis"/>
    <property type="evidence" value="ECO:0007669"/>
    <property type="project" value="InterPro"/>
</dbReference>
<sequence length="624" mass="68472">MKHYVCVTIGINQYQFLQPLSYAQRDAEALNQFWAEDAGFASDRCVLITDTSPETWDMPTYPSRGNLLDWMESICREQLQAEDTLFCFFSGYGIHHKGQDYLIPIDGSPENLEETAIPISLLFKHLNNAPTDNILLLLDINRTQGVQVGDQIGGETIALSEKFRIPTILSCRPDEVSRETSSLRHGFFTAALLEGLKSGKCQTLADLKSFLGDRLPELTDQHLRPLQNPVFAIATAEQTQLRLKPEPAKAMAAAGNHQSNSAVNSTFAPKQNGSHPSALPNLKLSSPFKTAPGSQPDPSENPTEPLNHDPASESSPEAADPSQKTNEQPQEEIMSDRSFFQQLIIWSGAIAVLLLLGVFYTNRSLFVGSQPSTTPSLPPMELSQPPTPETTDPTETEALTPPEAVVGDDVPETPAPTPANGEQLLQQARMIVQNTSASRLSQAIVQANQIPNNDPLYPEAQLAIERWSQMILDIAEGRAAMGNWSEAIAAASLVPETKRPIYEQAQLQIQNWQQPLTQLRENQAKIEAARSQIRPGQASTYSNAIAAVSTIGPEELGYDQATEAIARWSGEIWKLAQSRAQNNQFESAILAAVLIPEGTPPYTAAQQAIAQWRARTPNRNQTQN</sequence>
<feature type="region of interest" description="Disordered" evidence="1">
    <location>
        <begin position="370"/>
        <end position="397"/>
    </location>
</feature>
<dbReference type="Proteomes" id="UP000032946">
    <property type="component" value="Chromosome"/>
</dbReference>
<protein>
    <submittedName>
        <fullName evidence="4">Peptidase C14, caspase catalytic subunit p20</fullName>
        <ecNumber evidence="4">3.4.-.-</ecNumber>
    </submittedName>
</protein>
<name>A0A9P1KAZ0_9CYAN</name>
<feature type="compositionally biased region" description="Polar residues" evidence="1">
    <location>
        <begin position="256"/>
        <end position="275"/>
    </location>
</feature>
<dbReference type="GO" id="GO:0004197">
    <property type="term" value="F:cysteine-type endopeptidase activity"/>
    <property type="evidence" value="ECO:0007669"/>
    <property type="project" value="InterPro"/>
</dbReference>
<evidence type="ECO:0000256" key="2">
    <source>
        <dbReference type="SAM" id="Phobius"/>
    </source>
</evidence>
<dbReference type="Pfam" id="PF00656">
    <property type="entry name" value="Peptidase_C14"/>
    <property type="match status" value="1"/>
</dbReference>
<evidence type="ECO:0000256" key="1">
    <source>
        <dbReference type="SAM" id="MobiDB-lite"/>
    </source>
</evidence>
<keyword evidence="2" id="KW-0472">Membrane</keyword>
<evidence type="ECO:0000259" key="3">
    <source>
        <dbReference type="Pfam" id="PF00656"/>
    </source>
</evidence>
<feature type="compositionally biased region" description="Polar residues" evidence="1">
    <location>
        <begin position="283"/>
        <end position="304"/>
    </location>
</feature>
<feature type="compositionally biased region" description="Low complexity" evidence="1">
    <location>
        <begin position="312"/>
        <end position="322"/>
    </location>
</feature>
<dbReference type="InterPro" id="IPR029030">
    <property type="entry name" value="Caspase-like_dom_sf"/>
</dbReference>
<evidence type="ECO:0000313" key="5">
    <source>
        <dbReference type="Proteomes" id="UP000032946"/>
    </source>
</evidence>
<keyword evidence="2" id="KW-1133">Transmembrane helix</keyword>
<feature type="region of interest" description="Disordered" evidence="1">
    <location>
        <begin position="244"/>
        <end position="333"/>
    </location>
</feature>
<gene>
    <name evidence="4" type="ORF">ARTHRO_10664</name>
</gene>
<dbReference type="EMBL" id="FO818640">
    <property type="protein sequence ID" value="CDM92991.1"/>
    <property type="molecule type" value="Genomic_DNA"/>
</dbReference>
<evidence type="ECO:0000313" key="4">
    <source>
        <dbReference type="EMBL" id="CDM92991.1"/>
    </source>
</evidence>
<keyword evidence="5" id="KW-1185">Reference proteome</keyword>
<feature type="domain" description="Peptidase C14 caspase" evidence="3">
    <location>
        <begin position="5"/>
        <end position="211"/>
    </location>
</feature>
<dbReference type="SUPFAM" id="SSF52129">
    <property type="entry name" value="Caspase-like"/>
    <property type="match status" value="1"/>
</dbReference>
<feature type="transmembrane region" description="Helical" evidence="2">
    <location>
        <begin position="339"/>
        <end position="360"/>
    </location>
</feature>
<dbReference type="AlphaFoldDB" id="A0A9P1KAZ0"/>
<keyword evidence="4" id="KW-0378">Hydrolase</keyword>